<dbReference type="PANTHER" id="PTHR41709">
    <property type="entry name" value="KAIB-LIKE PROTEIN 1"/>
    <property type="match status" value="1"/>
</dbReference>
<accession>A0A7H1MZN9</accession>
<feature type="domain" description="KaiB" evidence="1">
    <location>
        <begin position="7"/>
        <end position="88"/>
    </location>
</feature>
<dbReference type="InterPro" id="IPR011649">
    <property type="entry name" value="KaiB_domain"/>
</dbReference>
<evidence type="ECO:0000259" key="1">
    <source>
        <dbReference type="SMART" id="SM01248"/>
    </source>
</evidence>
<name>A0A7H1MZN9_9PROT</name>
<dbReference type="SMART" id="SM01248">
    <property type="entry name" value="KaiB"/>
    <property type="match status" value="1"/>
</dbReference>
<dbReference type="CDD" id="cd02978">
    <property type="entry name" value="KaiB_like"/>
    <property type="match status" value="1"/>
</dbReference>
<dbReference type="NCBIfam" id="NF006798">
    <property type="entry name" value="PRK09301.1"/>
    <property type="match status" value="1"/>
</dbReference>
<organism evidence="2 3">
    <name type="scientific">Defluviicoccus vanus</name>
    <dbReference type="NCBI Taxonomy" id="111831"/>
    <lineage>
        <taxon>Bacteria</taxon>
        <taxon>Pseudomonadati</taxon>
        <taxon>Pseudomonadota</taxon>
        <taxon>Alphaproteobacteria</taxon>
        <taxon>Rhodospirillales</taxon>
        <taxon>Rhodospirillaceae</taxon>
        <taxon>Defluviicoccus</taxon>
    </lineage>
</organism>
<dbReference type="EMBL" id="CP053923">
    <property type="protein sequence ID" value="QNT68925.1"/>
    <property type="molecule type" value="Genomic_DNA"/>
</dbReference>
<dbReference type="SUPFAM" id="SSF52833">
    <property type="entry name" value="Thioredoxin-like"/>
    <property type="match status" value="1"/>
</dbReference>
<dbReference type="Proteomes" id="UP000516369">
    <property type="component" value="Chromosome"/>
</dbReference>
<proteinExistence type="predicted"/>
<protein>
    <submittedName>
        <fullName evidence="2">Circadian clock protein KaiB</fullName>
    </submittedName>
</protein>
<gene>
    <name evidence="2" type="primary">kaiB</name>
    <name evidence="2" type="ORF">HQ394_05595</name>
</gene>
<evidence type="ECO:0000313" key="2">
    <source>
        <dbReference type="EMBL" id="QNT68925.1"/>
    </source>
</evidence>
<dbReference type="PANTHER" id="PTHR41709:SF2">
    <property type="entry name" value="CIRCADIAN CLOCK PROTEIN KAIB2"/>
    <property type="match status" value="1"/>
</dbReference>
<dbReference type="InterPro" id="IPR036249">
    <property type="entry name" value="Thioredoxin-like_sf"/>
</dbReference>
<reference evidence="2 3" key="1">
    <citation type="submission" date="2020-05" db="EMBL/GenBank/DDBJ databases">
        <title>Complete closed genome sequence of Defluviicoccus vanus.</title>
        <authorList>
            <person name="Bessarab I."/>
            <person name="Arumugam K."/>
            <person name="Maszenan A.M."/>
            <person name="Seviour R.J."/>
            <person name="Williams R.B."/>
        </authorList>
    </citation>
    <scope>NUCLEOTIDE SEQUENCE [LARGE SCALE GENOMIC DNA]</scope>
    <source>
        <strain evidence="2 3">Ben 114</strain>
    </source>
</reference>
<keyword evidence="3" id="KW-1185">Reference proteome</keyword>
<dbReference type="RefSeq" id="WP_190262435.1">
    <property type="nucleotide sequence ID" value="NZ_CP053923.1"/>
</dbReference>
<dbReference type="Pfam" id="PF07689">
    <property type="entry name" value="KaiB"/>
    <property type="match status" value="1"/>
</dbReference>
<sequence length="100" mass="11280">MTHYVLKLYVSGRTPRTEQAITGVREICERDLAGFYELDVVDVLEWPQLAENEKILATPTLVRELPTPLRRLVGDLSDRKKVLFGLDLSVEEAAAKAGRQ</sequence>
<dbReference type="KEGG" id="dvn:HQ394_05595"/>
<dbReference type="Gene3D" id="3.40.30.10">
    <property type="entry name" value="Glutaredoxin"/>
    <property type="match status" value="1"/>
</dbReference>
<dbReference type="GO" id="GO:0048511">
    <property type="term" value="P:rhythmic process"/>
    <property type="evidence" value="ECO:0007669"/>
    <property type="project" value="InterPro"/>
</dbReference>
<dbReference type="AlphaFoldDB" id="A0A7H1MZN9"/>
<dbReference type="InterPro" id="IPR039022">
    <property type="entry name" value="KaiB-like"/>
</dbReference>
<evidence type="ECO:0000313" key="3">
    <source>
        <dbReference type="Proteomes" id="UP000516369"/>
    </source>
</evidence>